<dbReference type="EMBL" id="CAJJDM010000077">
    <property type="protein sequence ID" value="CAD8085176.1"/>
    <property type="molecule type" value="Genomic_DNA"/>
</dbReference>
<accession>A0A8S1N5Y4</accession>
<sequence>MIIFFLLIQKITMFKPELKEMEFTLYPTQGEYFKFYINEILYLTGSLSSLTCNMNSQVPYVDLINSLQETYKADGKNFKSISSNNTHFAGLTYTNEVIVYEWKNQILQQAGQLLQIDSSINCFSINLFLDSQILVDCYNYEQFSLINVIEEQSNFVYQSQSYMPNSTEIQSIVNGTKTFIIYIQYLQDYSIISLFSDQFSNLSSFNSTFIDYDIPNRINPSIYAINQQEIFQFSISTDYHFSKRLITLFLSV</sequence>
<organism evidence="1 2">
    <name type="scientific">Paramecium primaurelia</name>
    <dbReference type="NCBI Taxonomy" id="5886"/>
    <lineage>
        <taxon>Eukaryota</taxon>
        <taxon>Sar</taxon>
        <taxon>Alveolata</taxon>
        <taxon>Ciliophora</taxon>
        <taxon>Intramacronucleata</taxon>
        <taxon>Oligohymenophorea</taxon>
        <taxon>Peniculida</taxon>
        <taxon>Parameciidae</taxon>
        <taxon>Paramecium</taxon>
    </lineage>
</organism>
<proteinExistence type="predicted"/>
<evidence type="ECO:0000313" key="1">
    <source>
        <dbReference type="EMBL" id="CAD8085176.1"/>
    </source>
</evidence>
<comment type="caution">
    <text evidence="1">The sequence shown here is derived from an EMBL/GenBank/DDBJ whole genome shotgun (WGS) entry which is preliminary data.</text>
</comment>
<reference evidence="1" key="1">
    <citation type="submission" date="2021-01" db="EMBL/GenBank/DDBJ databases">
        <authorList>
            <consortium name="Genoscope - CEA"/>
            <person name="William W."/>
        </authorList>
    </citation>
    <scope>NUCLEOTIDE SEQUENCE</scope>
</reference>
<gene>
    <name evidence="1" type="ORF">PPRIM_AZ9-3.1.T0740002</name>
</gene>
<dbReference type="AlphaFoldDB" id="A0A8S1N5Y4"/>
<dbReference type="OMA" id="EVIVYEW"/>
<protein>
    <submittedName>
        <fullName evidence="1">Uncharacterized protein</fullName>
    </submittedName>
</protein>
<dbReference type="Proteomes" id="UP000688137">
    <property type="component" value="Unassembled WGS sequence"/>
</dbReference>
<keyword evidence="2" id="KW-1185">Reference proteome</keyword>
<name>A0A8S1N5Y4_PARPR</name>
<evidence type="ECO:0000313" key="2">
    <source>
        <dbReference type="Proteomes" id="UP000688137"/>
    </source>
</evidence>